<keyword evidence="3" id="KW-1185">Reference proteome</keyword>
<dbReference type="EMBL" id="BAABWU010000029">
    <property type="protein sequence ID" value="GAA6198703.1"/>
    <property type="molecule type" value="Genomic_DNA"/>
</dbReference>
<reference evidence="2 3" key="1">
    <citation type="submission" date="2024-04" db="EMBL/GenBank/DDBJ databases">
        <title>Draft genome sequence of Pseudophaeobacter arcticus NBRC 116598.</title>
        <authorList>
            <person name="Miyakawa T."/>
            <person name="Kusuya Y."/>
            <person name="Miura T."/>
        </authorList>
    </citation>
    <scope>NUCLEOTIDE SEQUENCE [LARGE SCALE GENOMIC DNA]</scope>
    <source>
        <strain evidence="2 3">SU-CL00105</strain>
    </source>
</reference>
<feature type="coiled-coil region" evidence="1">
    <location>
        <begin position="76"/>
        <end position="103"/>
    </location>
</feature>
<keyword evidence="1" id="KW-0175">Coiled coil</keyword>
<evidence type="ECO:0000313" key="3">
    <source>
        <dbReference type="Proteomes" id="UP001441944"/>
    </source>
</evidence>
<evidence type="ECO:0000256" key="1">
    <source>
        <dbReference type="SAM" id="Coils"/>
    </source>
</evidence>
<accession>A0ABQ0AS53</accession>
<proteinExistence type="predicted"/>
<organism evidence="2 3">
    <name type="scientific">Pseudophaeobacter arcticus</name>
    <dbReference type="NCBI Taxonomy" id="385492"/>
    <lineage>
        <taxon>Bacteria</taxon>
        <taxon>Pseudomonadati</taxon>
        <taxon>Pseudomonadota</taxon>
        <taxon>Alphaproteobacteria</taxon>
        <taxon>Rhodobacterales</taxon>
        <taxon>Paracoccaceae</taxon>
        <taxon>Pseudophaeobacter</taxon>
    </lineage>
</organism>
<name>A0ABQ0AS53_9RHOB</name>
<comment type="caution">
    <text evidence="2">The sequence shown here is derived from an EMBL/GenBank/DDBJ whole genome shotgun (WGS) entry which is preliminary data.</text>
</comment>
<dbReference type="Proteomes" id="UP001441944">
    <property type="component" value="Unassembled WGS sequence"/>
</dbReference>
<sequence>MNPGDSPARPQRRECYCAARACGYGPSSAYTMAGYASPDRISASRNAQRLEQDETCRTRIAFLTARPELAATALAKAQTNLNKKDAQDRNRALKNVMKARKKEKSKREVPIQISPPHKADVDSLTDLLELILDESRALVDRCRRDSADTIVTKSAIDLHRSATSARERFLSMATEADNQSSTISSHGDMSALQAHTNMQRQIGDVPTPLPKQVERPETTIADTRDEEHLRYNIAVSFEQIDNLSIGKIPSAKDQIRLYEALLKSVVKLSQILSHRAVNTQNTASTVDFFFDPKVFLRWAEKNEIAQ</sequence>
<gene>
    <name evidence="2" type="ORF">NBRC116598_41480</name>
</gene>
<evidence type="ECO:0000313" key="2">
    <source>
        <dbReference type="EMBL" id="GAA6198703.1"/>
    </source>
</evidence>
<protein>
    <submittedName>
        <fullName evidence="2">Uncharacterized protein</fullName>
    </submittedName>
</protein>